<reference evidence="1" key="3">
    <citation type="submission" date="2022-06" db="UniProtKB">
        <authorList>
            <consortium name="EnsemblPlants"/>
        </authorList>
    </citation>
    <scope>IDENTIFICATION</scope>
</reference>
<dbReference type="AlphaFoldDB" id="A0A8R7UDP9"/>
<evidence type="ECO:0000313" key="1">
    <source>
        <dbReference type="EnsemblPlants" id="TuG1812G0500000243.01.T01.cds268955"/>
    </source>
</evidence>
<sequence>MDSTDAHCCVVHVSIDVFESLLFTLIPTGGSMCRAAAALDP</sequence>
<dbReference type="Proteomes" id="UP000015106">
    <property type="component" value="Chromosome 5"/>
</dbReference>
<evidence type="ECO:0000313" key="2">
    <source>
        <dbReference type="Proteomes" id="UP000015106"/>
    </source>
</evidence>
<name>A0A8R7UDP9_TRIUA</name>
<accession>A0A8R7UDP9</accession>
<organism evidence="1 2">
    <name type="scientific">Triticum urartu</name>
    <name type="common">Red wild einkorn</name>
    <name type="synonym">Crithodium urartu</name>
    <dbReference type="NCBI Taxonomy" id="4572"/>
    <lineage>
        <taxon>Eukaryota</taxon>
        <taxon>Viridiplantae</taxon>
        <taxon>Streptophyta</taxon>
        <taxon>Embryophyta</taxon>
        <taxon>Tracheophyta</taxon>
        <taxon>Spermatophyta</taxon>
        <taxon>Magnoliopsida</taxon>
        <taxon>Liliopsida</taxon>
        <taxon>Poales</taxon>
        <taxon>Poaceae</taxon>
        <taxon>BOP clade</taxon>
        <taxon>Pooideae</taxon>
        <taxon>Triticodae</taxon>
        <taxon>Triticeae</taxon>
        <taxon>Triticinae</taxon>
        <taxon>Triticum</taxon>
    </lineage>
</organism>
<dbReference type="Gramene" id="TuG1812G0500000243.01.T01">
    <property type="protein sequence ID" value="TuG1812G0500000243.01.T01.cds268955"/>
    <property type="gene ID" value="TuG1812G0500000243.01"/>
</dbReference>
<proteinExistence type="predicted"/>
<reference evidence="2" key="1">
    <citation type="journal article" date="2013" name="Nature">
        <title>Draft genome of the wheat A-genome progenitor Triticum urartu.</title>
        <authorList>
            <person name="Ling H.Q."/>
            <person name="Zhao S."/>
            <person name="Liu D."/>
            <person name="Wang J."/>
            <person name="Sun H."/>
            <person name="Zhang C."/>
            <person name="Fan H."/>
            <person name="Li D."/>
            <person name="Dong L."/>
            <person name="Tao Y."/>
            <person name="Gao C."/>
            <person name="Wu H."/>
            <person name="Li Y."/>
            <person name="Cui Y."/>
            <person name="Guo X."/>
            <person name="Zheng S."/>
            <person name="Wang B."/>
            <person name="Yu K."/>
            <person name="Liang Q."/>
            <person name="Yang W."/>
            <person name="Lou X."/>
            <person name="Chen J."/>
            <person name="Feng M."/>
            <person name="Jian J."/>
            <person name="Zhang X."/>
            <person name="Luo G."/>
            <person name="Jiang Y."/>
            <person name="Liu J."/>
            <person name="Wang Z."/>
            <person name="Sha Y."/>
            <person name="Zhang B."/>
            <person name="Wu H."/>
            <person name="Tang D."/>
            <person name="Shen Q."/>
            <person name="Xue P."/>
            <person name="Zou S."/>
            <person name="Wang X."/>
            <person name="Liu X."/>
            <person name="Wang F."/>
            <person name="Yang Y."/>
            <person name="An X."/>
            <person name="Dong Z."/>
            <person name="Zhang K."/>
            <person name="Zhang X."/>
            <person name="Luo M.C."/>
            <person name="Dvorak J."/>
            <person name="Tong Y."/>
            <person name="Wang J."/>
            <person name="Yang H."/>
            <person name="Li Z."/>
            <person name="Wang D."/>
            <person name="Zhang A."/>
            <person name="Wang J."/>
        </authorList>
    </citation>
    <scope>NUCLEOTIDE SEQUENCE</scope>
    <source>
        <strain evidence="2">cv. G1812</strain>
    </source>
</reference>
<keyword evidence="2" id="KW-1185">Reference proteome</keyword>
<dbReference type="EnsemblPlants" id="TuG1812G0500000243.01.T01">
    <property type="protein sequence ID" value="TuG1812G0500000243.01.T01.cds268955"/>
    <property type="gene ID" value="TuG1812G0500000243.01"/>
</dbReference>
<reference evidence="1" key="2">
    <citation type="submission" date="2018-03" db="EMBL/GenBank/DDBJ databases">
        <title>The Triticum urartu genome reveals the dynamic nature of wheat genome evolution.</title>
        <authorList>
            <person name="Ling H."/>
            <person name="Ma B."/>
            <person name="Shi X."/>
            <person name="Liu H."/>
            <person name="Dong L."/>
            <person name="Sun H."/>
            <person name="Cao Y."/>
            <person name="Gao Q."/>
            <person name="Zheng S."/>
            <person name="Li Y."/>
            <person name="Yu Y."/>
            <person name="Du H."/>
            <person name="Qi M."/>
            <person name="Li Y."/>
            <person name="Yu H."/>
            <person name="Cui Y."/>
            <person name="Wang N."/>
            <person name="Chen C."/>
            <person name="Wu H."/>
            <person name="Zhao Y."/>
            <person name="Zhang J."/>
            <person name="Li Y."/>
            <person name="Zhou W."/>
            <person name="Zhang B."/>
            <person name="Hu W."/>
            <person name="Eijk M."/>
            <person name="Tang J."/>
            <person name="Witsenboer H."/>
            <person name="Zhao S."/>
            <person name="Li Z."/>
            <person name="Zhang A."/>
            <person name="Wang D."/>
            <person name="Liang C."/>
        </authorList>
    </citation>
    <scope>NUCLEOTIDE SEQUENCE [LARGE SCALE GENOMIC DNA]</scope>
    <source>
        <strain evidence="1">cv. G1812</strain>
    </source>
</reference>
<protein>
    <submittedName>
        <fullName evidence="1">Uncharacterized protein</fullName>
    </submittedName>
</protein>